<keyword evidence="4" id="KW-1185">Reference proteome</keyword>
<evidence type="ECO:0000313" key="4">
    <source>
        <dbReference type="Proteomes" id="UP000245362"/>
    </source>
</evidence>
<evidence type="ECO:0000256" key="2">
    <source>
        <dbReference type="SAM" id="Phobius"/>
    </source>
</evidence>
<reference evidence="3 4" key="1">
    <citation type="submission" date="2018-05" db="EMBL/GenBank/DDBJ databases">
        <title>Vibrio limimaris sp. nov., isolated from marine sediment.</title>
        <authorList>
            <person name="Li C.-M."/>
        </authorList>
    </citation>
    <scope>NUCLEOTIDE SEQUENCE [LARGE SCALE GENOMIC DNA]</scope>
    <source>
        <strain evidence="3 4">E4404</strain>
    </source>
</reference>
<dbReference type="EMBL" id="QFWT01000012">
    <property type="protein sequence ID" value="PWI32023.1"/>
    <property type="molecule type" value="Genomic_DNA"/>
</dbReference>
<keyword evidence="2" id="KW-0472">Membrane</keyword>
<dbReference type="OrthoDB" id="9151209at2"/>
<feature type="coiled-coil region" evidence="1">
    <location>
        <begin position="44"/>
        <end position="74"/>
    </location>
</feature>
<feature type="transmembrane region" description="Helical" evidence="2">
    <location>
        <begin position="21"/>
        <end position="44"/>
    </location>
</feature>
<name>A0A2U3B5E5_9VIBR</name>
<comment type="caution">
    <text evidence="3">The sequence shown here is derived from an EMBL/GenBank/DDBJ whole genome shotgun (WGS) entry which is preliminary data.</text>
</comment>
<dbReference type="Proteomes" id="UP000245362">
    <property type="component" value="Unassembled WGS sequence"/>
</dbReference>
<keyword evidence="1" id="KW-0175">Coiled coil</keyword>
<evidence type="ECO:0000256" key="1">
    <source>
        <dbReference type="SAM" id="Coils"/>
    </source>
</evidence>
<sequence length="227" mass="26274">MMRYLNLLSEKYQALSVREKWLIAIGVSASLIMLIQTLFIAPVVEEANRKERQLSTEQQKIQRQKSDIDILKLRLKVDPDKEIDEKLARLSEHSLELSQQLAELIDSLITPQQMTDLLETVLGSSSKLKLEALESLPAEAVFATKQESAQQQDNDESQQAVIGYYIHPVRIELTGRYFDIQDYLKKLEAMPVKYYWRSFQYQVETYPEARLVLEVYTLGTRQEFIGG</sequence>
<protein>
    <submittedName>
        <fullName evidence="3">MSHA biogenesis protein MshJ</fullName>
    </submittedName>
</protein>
<organism evidence="3 4">
    <name type="scientific">Vibrio albus</name>
    <dbReference type="NCBI Taxonomy" id="2200953"/>
    <lineage>
        <taxon>Bacteria</taxon>
        <taxon>Pseudomonadati</taxon>
        <taxon>Pseudomonadota</taxon>
        <taxon>Gammaproteobacteria</taxon>
        <taxon>Vibrionales</taxon>
        <taxon>Vibrionaceae</taxon>
        <taxon>Vibrio</taxon>
    </lineage>
</organism>
<keyword evidence="2" id="KW-1133">Transmembrane helix</keyword>
<dbReference type="AlphaFoldDB" id="A0A2U3B5E5"/>
<keyword evidence="2" id="KW-0812">Transmembrane</keyword>
<evidence type="ECO:0000313" key="3">
    <source>
        <dbReference type="EMBL" id="PWI32023.1"/>
    </source>
</evidence>
<proteinExistence type="predicted"/>
<accession>A0A2U3B5E5</accession>
<gene>
    <name evidence="3" type="ORF">DI392_17745</name>
</gene>